<evidence type="ECO:0000313" key="2">
    <source>
        <dbReference type="Proteomes" id="UP000001510"/>
    </source>
</evidence>
<dbReference type="Proteomes" id="UP000001510">
    <property type="component" value="Chromosome"/>
</dbReference>
<dbReference type="AlphaFoldDB" id="B0JKR1"/>
<sequence>MLGAEFGCFPYIDAKPCLLGFYTVLLEPETTVSHLDQAELGCVLDLLEYVK</sequence>
<dbReference type="KEGG" id="mar:MAE_30280"/>
<reference evidence="1 2" key="1">
    <citation type="journal article" date="2007" name="DNA Res.">
        <title>Complete genomic structure of the bloom-forming toxic cyanobacterium Microcystis aeruginosa NIES-843.</title>
        <authorList>
            <person name="Kaneko T."/>
            <person name="Nakajima N."/>
            <person name="Okamoto S."/>
            <person name="Suzuki I."/>
            <person name="Tanabe Y."/>
            <person name="Tamaoki M."/>
            <person name="Nakamura Y."/>
            <person name="Kasai F."/>
            <person name="Watanabe A."/>
            <person name="Kawashima K."/>
            <person name="Kishida Y."/>
            <person name="Ono A."/>
            <person name="Shimizu Y."/>
            <person name="Takahashi C."/>
            <person name="Minami C."/>
            <person name="Fujishiro T."/>
            <person name="Kohara M."/>
            <person name="Katoh M."/>
            <person name="Nakazaki N."/>
            <person name="Nakayama S."/>
            <person name="Yamada M."/>
            <person name="Tabata S."/>
            <person name="Watanabe M.M."/>
        </authorList>
    </citation>
    <scope>NUCLEOTIDE SEQUENCE [LARGE SCALE GENOMIC DNA]</scope>
    <source>
        <strain evidence="2">NIES-843 / IAM M-247</strain>
    </source>
</reference>
<accession>B0JKR1</accession>
<name>B0JKR1_MICAN</name>
<dbReference type="EMBL" id="AP009552">
    <property type="protein sequence ID" value="BAG02850.1"/>
    <property type="molecule type" value="Genomic_DNA"/>
</dbReference>
<dbReference type="PaxDb" id="449447-MAE_30280"/>
<evidence type="ECO:0000313" key="1">
    <source>
        <dbReference type="EMBL" id="BAG02850.1"/>
    </source>
</evidence>
<proteinExistence type="predicted"/>
<dbReference type="HOGENOM" id="CLU_3100874_0_0_3"/>
<gene>
    <name evidence="1" type="ordered locus">MAE_30280</name>
</gene>
<keyword evidence="2" id="KW-1185">Reference proteome</keyword>
<dbReference type="EnsemblBacteria" id="BAG02850">
    <property type="protein sequence ID" value="BAG02850"/>
    <property type="gene ID" value="MAE_30280"/>
</dbReference>
<protein>
    <submittedName>
        <fullName evidence="1">Uncharacterized protein</fullName>
    </submittedName>
</protein>
<organism evidence="1 2">
    <name type="scientific">Microcystis aeruginosa (strain NIES-843 / IAM M-2473)</name>
    <dbReference type="NCBI Taxonomy" id="449447"/>
    <lineage>
        <taxon>Bacteria</taxon>
        <taxon>Bacillati</taxon>
        <taxon>Cyanobacteriota</taxon>
        <taxon>Cyanophyceae</taxon>
        <taxon>Oscillatoriophycideae</taxon>
        <taxon>Chroococcales</taxon>
        <taxon>Microcystaceae</taxon>
        <taxon>Microcystis</taxon>
    </lineage>
</organism>